<comment type="caution">
    <text evidence="1">The sequence shown here is derived from an EMBL/GenBank/DDBJ whole genome shotgun (WGS) entry which is preliminary data.</text>
</comment>
<gene>
    <name evidence="1" type="ORF">GH741_16485</name>
</gene>
<dbReference type="EMBL" id="WJNG01000015">
    <property type="protein sequence ID" value="MRH44242.1"/>
    <property type="molecule type" value="Genomic_DNA"/>
</dbReference>
<evidence type="ECO:0008006" key="3">
    <source>
        <dbReference type="Google" id="ProtNLM"/>
    </source>
</evidence>
<name>A0A6A8DSR0_9BACI</name>
<dbReference type="AlphaFoldDB" id="A0A6A8DSR0"/>
<sequence length="203" mass="23378">MLSLNQAFLINEPRILSCNKLEFIKKVHTFHPHVTIEVLQSLGLSKPLATIALTILNEHSNFACLSSNGLEISQFLEWKTKARIEDLNYAQYILLPEQLQELEIHDTIGRIFPAPNLHPRESVTLILQVDHICKPTDHPGLILYITDEDTESKVICSVRGLKFWWIAERQIINSQYQKGIDMIVVDQQGRYIFIPHTARIEVE</sequence>
<proteinExistence type="predicted"/>
<dbReference type="Gene3D" id="3.40.50.11310">
    <property type="entry name" value="Bacterial phosphonate metabolism protein PhnH"/>
    <property type="match status" value="1"/>
</dbReference>
<dbReference type="Proteomes" id="UP000799092">
    <property type="component" value="Unassembled WGS sequence"/>
</dbReference>
<evidence type="ECO:0000313" key="2">
    <source>
        <dbReference type="Proteomes" id="UP000799092"/>
    </source>
</evidence>
<evidence type="ECO:0000313" key="1">
    <source>
        <dbReference type="EMBL" id="MRH44242.1"/>
    </source>
</evidence>
<dbReference type="InterPro" id="IPR038058">
    <property type="entry name" value="PhnH-like_sp"/>
</dbReference>
<organism evidence="1 2">
    <name type="scientific">Aquibacillus halophilus</name>
    <dbReference type="NCBI Taxonomy" id="930132"/>
    <lineage>
        <taxon>Bacteria</taxon>
        <taxon>Bacillati</taxon>
        <taxon>Bacillota</taxon>
        <taxon>Bacilli</taxon>
        <taxon>Bacillales</taxon>
        <taxon>Bacillaceae</taxon>
        <taxon>Aquibacillus</taxon>
    </lineage>
</organism>
<accession>A0A6A8DSR0</accession>
<dbReference type="RefSeq" id="WP_153737856.1">
    <property type="nucleotide sequence ID" value="NZ_WJNG01000015.1"/>
</dbReference>
<dbReference type="InterPro" id="IPR008772">
    <property type="entry name" value="Phosphonate_metab_PhnH"/>
</dbReference>
<reference evidence="1" key="1">
    <citation type="submission" date="2019-11" db="EMBL/GenBank/DDBJ databases">
        <authorList>
            <person name="Li J."/>
        </authorList>
    </citation>
    <scope>NUCLEOTIDE SEQUENCE</scope>
    <source>
        <strain evidence="1">B6B</strain>
    </source>
</reference>
<dbReference type="Pfam" id="PF05845">
    <property type="entry name" value="PhnH"/>
    <property type="match status" value="1"/>
</dbReference>
<dbReference type="GO" id="GO:0019634">
    <property type="term" value="P:organic phosphonate metabolic process"/>
    <property type="evidence" value="ECO:0007669"/>
    <property type="project" value="InterPro"/>
</dbReference>
<keyword evidence="2" id="KW-1185">Reference proteome</keyword>
<protein>
    <recommendedName>
        <fullName evidence="3">Phosphonate C-P lyase system protein PhnH</fullName>
    </recommendedName>
</protein>
<dbReference type="SUPFAM" id="SSF159709">
    <property type="entry name" value="PhnH-like"/>
    <property type="match status" value="1"/>
</dbReference>
<dbReference type="OrthoDB" id="154477at2"/>